<dbReference type="EMBL" id="UINC01094107">
    <property type="protein sequence ID" value="SVC49061.1"/>
    <property type="molecule type" value="Genomic_DNA"/>
</dbReference>
<sequence>MEKGALKRPFPLQGKYFCLLDIGKQAFLRRRGNLVRKTGGDATGWAGADISLGYEFQQEITLAI</sequence>
<dbReference type="AlphaFoldDB" id="A0A382MNZ9"/>
<accession>A0A382MNZ9</accession>
<reference evidence="1" key="1">
    <citation type="submission" date="2018-05" db="EMBL/GenBank/DDBJ databases">
        <authorList>
            <person name="Lanie J.A."/>
            <person name="Ng W.-L."/>
            <person name="Kazmierczak K.M."/>
            <person name="Andrzejewski T.M."/>
            <person name="Davidsen T.M."/>
            <person name="Wayne K.J."/>
            <person name="Tettelin H."/>
            <person name="Glass J.I."/>
            <person name="Rusch D."/>
            <person name="Podicherti R."/>
            <person name="Tsui H.-C.T."/>
            <person name="Winkler M.E."/>
        </authorList>
    </citation>
    <scope>NUCLEOTIDE SEQUENCE</scope>
</reference>
<protein>
    <submittedName>
        <fullName evidence="1">Uncharacterized protein</fullName>
    </submittedName>
</protein>
<organism evidence="1">
    <name type="scientific">marine metagenome</name>
    <dbReference type="NCBI Taxonomy" id="408172"/>
    <lineage>
        <taxon>unclassified sequences</taxon>
        <taxon>metagenomes</taxon>
        <taxon>ecological metagenomes</taxon>
    </lineage>
</organism>
<gene>
    <name evidence="1" type="ORF">METZ01_LOCUS301915</name>
</gene>
<evidence type="ECO:0000313" key="1">
    <source>
        <dbReference type="EMBL" id="SVC49061.1"/>
    </source>
</evidence>
<name>A0A382MNZ9_9ZZZZ</name>
<proteinExistence type="predicted"/>